<feature type="transmembrane region" description="Helical" evidence="6">
    <location>
        <begin position="155"/>
        <end position="176"/>
    </location>
</feature>
<keyword evidence="4 6" id="KW-1133">Transmembrane helix</keyword>
<feature type="transmembrane region" description="Helical" evidence="6">
    <location>
        <begin position="230"/>
        <end position="249"/>
    </location>
</feature>
<keyword evidence="5 6" id="KW-0472">Membrane</keyword>
<evidence type="ECO:0000256" key="3">
    <source>
        <dbReference type="ARBA" id="ARBA00022692"/>
    </source>
</evidence>
<keyword evidence="2" id="KW-1003">Cell membrane</keyword>
<dbReference type="EMBL" id="JAYJLD010000051">
    <property type="protein sequence ID" value="MEB3103795.1"/>
    <property type="molecule type" value="Genomic_DNA"/>
</dbReference>
<comment type="caution">
    <text evidence="7">The sequence shown here is derived from an EMBL/GenBank/DDBJ whole genome shotgun (WGS) entry which is preliminary data.</text>
</comment>
<feature type="transmembrane region" description="Helical" evidence="6">
    <location>
        <begin position="286"/>
        <end position="304"/>
    </location>
</feature>
<dbReference type="RefSeq" id="WP_371755923.1">
    <property type="nucleotide sequence ID" value="NZ_JAYJLD010000051.1"/>
</dbReference>
<evidence type="ECO:0000313" key="7">
    <source>
        <dbReference type="EMBL" id="MEB3103795.1"/>
    </source>
</evidence>
<feature type="transmembrane region" description="Helical" evidence="6">
    <location>
        <begin position="204"/>
        <end position="224"/>
    </location>
</feature>
<protein>
    <submittedName>
        <fullName evidence="7">ABC transporter permease</fullName>
    </submittedName>
</protein>
<dbReference type="PANTHER" id="PTHR32196">
    <property type="entry name" value="ABC TRANSPORTER PERMEASE PROTEIN YPHD-RELATED-RELATED"/>
    <property type="match status" value="1"/>
</dbReference>
<feature type="transmembrane region" description="Helical" evidence="6">
    <location>
        <begin position="36"/>
        <end position="59"/>
    </location>
</feature>
<dbReference type="Proteomes" id="UP001310386">
    <property type="component" value="Unassembled WGS sequence"/>
</dbReference>
<reference evidence="7" key="1">
    <citation type="submission" date="2023-12" db="EMBL/GenBank/DDBJ databases">
        <title>Fervidustalea candida gen. nov., sp. nov., a novel member of the family Paenibacillaceae isolated from a geothermal area.</title>
        <authorList>
            <person name="Li W.-J."/>
            <person name="Jiao J.-Y."/>
            <person name="Chen Y."/>
        </authorList>
    </citation>
    <scope>NUCLEOTIDE SEQUENCE</scope>
    <source>
        <strain evidence="7">SYSU GA230002</strain>
    </source>
</reference>
<comment type="subcellular location">
    <subcellularLocation>
        <location evidence="1">Cell membrane</location>
        <topology evidence="1">Multi-pass membrane protein</topology>
    </subcellularLocation>
</comment>
<dbReference type="Pfam" id="PF02653">
    <property type="entry name" value="BPD_transp_2"/>
    <property type="match status" value="1"/>
</dbReference>
<proteinExistence type="predicted"/>
<feature type="transmembrane region" description="Helical" evidence="6">
    <location>
        <begin position="89"/>
        <end position="111"/>
    </location>
</feature>
<keyword evidence="3 6" id="KW-0812">Transmembrane</keyword>
<evidence type="ECO:0000256" key="1">
    <source>
        <dbReference type="ARBA" id="ARBA00004651"/>
    </source>
</evidence>
<evidence type="ECO:0000256" key="4">
    <source>
        <dbReference type="ARBA" id="ARBA00022989"/>
    </source>
</evidence>
<keyword evidence="8" id="KW-1185">Reference proteome</keyword>
<feature type="transmembrane region" description="Helical" evidence="6">
    <location>
        <begin position="261"/>
        <end position="280"/>
    </location>
</feature>
<name>A0ABU5ZMS1_9BACL</name>
<gene>
    <name evidence="7" type="ORF">VF724_19445</name>
</gene>
<feature type="transmembrane region" description="Helical" evidence="6">
    <location>
        <begin position="7"/>
        <end position="24"/>
    </location>
</feature>
<evidence type="ECO:0000256" key="5">
    <source>
        <dbReference type="ARBA" id="ARBA00023136"/>
    </source>
</evidence>
<evidence type="ECO:0000313" key="8">
    <source>
        <dbReference type="Proteomes" id="UP001310386"/>
    </source>
</evidence>
<sequence>MIKKLSLTTTARVYVMMIVLYLMSGLMEKNYFSTEHIMQLLVMASFLGILAMGQTLVILTGGIDLSVAYTLNLGAVIVTQMTVEQGGVTAVVTALILGLVIGALNGAGVVYLKISPMIMTLAMSSILKSATYVYTDGTPKGAASDWMKYMVTGSFMGIKIGILVWIVLAAAMIVILGKTTYGRKIFAIGISPSVSHLSGINNKFMLISVYALSGLFAVLAGIMMTGFSGLSYLGMGDALLLPSIAAVVIGGSSIMGGRGGYVGTIAGTIIIYILSSILTVLDMKDAGRQIIYGLVILAVLFMYGREKKVRV</sequence>
<dbReference type="CDD" id="cd06579">
    <property type="entry name" value="TM_PBP1_transp_AraH_like"/>
    <property type="match status" value="1"/>
</dbReference>
<organism evidence="7 8">
    <name type="scientific">Ferviditalea candida</name>
    <dbReference type="NCBI Taxonomy" id="3108399"/>
    <lineage>
        <taxon>Bacteria</taxon>
        <taxon>Bacillati</taxon>
        <taxon>Bacillota</taxon>
        <taxon>Bacilli</taxon>
        <taxon>Bacillales</taxon>
        <taxon>Paenibacillaceae</taxon>
        <taxon>Ferviditalea</taxon>
    </lineage>
</organism>
<dbReference type="InterPro" id="IPR001851">
    <property type="entry name" value="ABC_transp_permease"/>
</dbReference>
<accession>A0ABU5ZMS1</accession>
<evidence type="ECO:0000256" key="6">
    <source>
        <dbReference type="SAM" id="Phobius"/>
    </source>
</evidence>
<evidence type="ECO:0000256" key="2">
    <source>
        <dbReference type="ARBA" id="ARBA00022475"/>
    </source>
</evidence>